<dbReference type="CDD" id="cd17039">
    <property type="entry name" value="Ubl_ubiquitin_like"/>
    <property type="match status" value="1"/>
</dbReference>
<keyword evidence="6" id="KW-1185">Reference proteome</keyword>
<dbReference type="InterPro" id="IPR002110">
    <property type="entry name" value="Ankyrin_rpt"/>
</dbReference>
<dbReference type="GO" id="GO:0010468">
    <property type="term" value="P:regulation of gene expression"/>
    <property type="evidence" value="ECO:0007669"/>
    <property type="project" value="TreeGrafter"/>
</dbReference>
<organism evidence="5 6">
    <name type="scientific">Symbiodinium natans</name>
    <dbReference type="NCBI Taxonomy" id="878477"/>
    <lineage>
        <taxon>Eukaryota</taxon>
        <taxon>Sar</taxon>
        <taxon>Alveolata</taxon>
        <taxon>Dinophyceae</taxon>
        <taxon>Suessiales</taxon>
        <taxon>Symbiodiniaceae</taxon>
        <taxon>Symbiodinium</taxon>
    </lineage>
</organism>
<evidence type="ECO:0000313" key="6">
    <source>
        <dbReference type="Proteomes" id="UP000604046"/>
    </source>
</evidence>
<reference evidence="5" key="1">
    <citation type="submission" date="2021-02" db="EMBL/GenBank/DDBJ databases">
        <authorList>
            <person name="Dougan E. K."/>
            <person name="Rhodes N."/>
            <person name="Thang M."/>
            <person name="Chan C."/>
        </authorList>
    </citation>
    <scope>NUCLEOTIDE SEQUENCE</scope>
</reference>
<dbReference type="PROSITE" id="PS50297">
    <property type="entry name" value="ANK_REP_REGION"/>
    <property type="match status" value="1"/>
</dbReference>
<evidence type="ECO:0000256" key="3">
    <source>
        <dbReference type="PROSITE-ProRule" id="PRU00023"/>
    </source>
</evidence>
<dbReference type="PANTHER" id="PTHR24124:SF15">
    <property type="entry name" value="LP07441P"/>
    <property type="match status" value="1"/>
</dbReference>
<dbReference type="OrthoDB" id="10264606at2759"/>
<comment type="caution">
    <text evidence="5">The sequence shown here is derived from an EMBL/GenBank/DDBJ whole genome shotgun (WGS) entry which is preliminary data.</text>
</comment>
<sequence length="189" mass="20712">MSLERPSRPCCASGAFLGEIWLQRRRARYTVLQLKRRLRSQHGIPVCLQQLLQVGRCLGDSEPLVGPVDLQLVLFSALSPKQMSEAEKEFLEFAVDVEMGRTLLASGVDKDADKNLRNISGVTALVRASVKCHIEIVCLLLEAGADRNLQDRSGETALTHASSTGHVEIVLGAKRAKLNLQARSGLLQD</sequence>
<dbReference type="SUPFAM" id="SSF54236">
    <property type="entry name" value="Ubiquitin-like"/>
    <property type="match status" value="1"/>
</dbReference>
<dbReference type="PROSITE" id="PS50053">
    <property type="entry name" value="UBIQUITIN_2"/>
    <property type="match status" value="1"/>
</dbReference>
<evidence type="ECO:0000313" key="5">
    <source>
        <dbReference type="EMBL" id="CAE7025332.1"/>
    </source>
</evidence>
<keyword evidence="1" id="KW-0677">Repeat</keyword>
<dbReference type="SMART" id="SM00248">
    <property type="entry name" value="ANK"/>
    <property type="match status" value="2"/>
</dbReference>
<accession>A0A812I8Y8</accession>
<evidence type="ECO:0000256" key="1">
    <source>
        <dbReference type="ARBA" id="ARBA00022737"/>
    </source>
</evidence>
<dbReference type="InterPro" id="IPR036770">
    <property type="entry name" value="Ankyrin_rpt-contain_sf"/>
</dbReference>
<dbReference type="InterPro" id="IPR000626">
    <property type="entry name" value="Ubiquitin-like_dom"/>
</dbReference>
<name>A0A812I8Y8_9DINO</name>
<dbReference type="SUPFAM" id="SSF48403">
    <property type="entry name" value="Ankyrin repeat"/>
    <property type="match status" value="1"/>
</dbReference>
<dbReference type="Gene3D" id="1.25.40.20">
    <property type="entry name" value="Ankyrin repeat-containing domain"/>
    <property type="match status" value="1"/>
</dbReference>
<dbReference type="Proteomes" id="UP000604046">
    <property type="component" value="Unassembled WGS sequence"/>
</dbReference>
<protein>
    <recommendedName>
        <fullName evidence="4">Ubiquitin-like domain-containing protein</fullName>
    </recommendedName>
</protein>
<feature type="domain" description="Ubiquitin-like" evidence="4">
    <location>
        <begin position="30"/>
        <end position="64"/>
    </location>
</feature>
<dbReference type="Pfam" id="PF12796">
    <property type="entry name" value="Ank_2"/>
    <property type="match status" value="1"/>
</dbReference>
<dbReference type="PROSITE" id="PS50088">
    <property type="entry name" value="ANK_REPEAT"/>
    <property type="match status" value="1"/>
</dbReference>
<gene>
    <name evidence="5" type="ORF">SNAT2548_LOCUS3162</name>
</gene>
<evidence type="ECO:0000256" key="2">
    <source>
        <dbReference type="ARBA" id="ARBA00023043"/>
    </source>
</evidence>
<keyword evidence="2 3" id="KW-0040">ANK repeat</keyword>
<dbReference type="AlphaFoldDB" id="A0A812I8Y8"/>
<feature type="repeat" description="ANK" evidence="3">
    <location>
        <begin position="120"/>
        <end position="152"/>
    </location>
</feature>
<proteinExistence type="predicted"/>
<dbReference type="InterPro" id="IPR029071">
    <property type="entry name" value="Ubiquitin-like_domsf"/>
</dbReference>
<dbReference type="GO" id="GO:0005634">
    <property type="term" value="C:nucleus"/>
    <property type="evidence" value="ECO:0007669"/>
    <property type="project" value="TreeGrafter"/>
</dbReference>
<dbReference type="PANTHER" id="PTHR24124">
    <property type="entry name" value="ANKYRIN REPEAT FAMILY A"/>
    <property type="match status" value="1"/>
</dbReference>
<dbReference type="EMBL" id="CAJNDS010000193">
    <property type="protein sequence ID" value="CAE7025332.1"/>
    <property type="molecule type" value="Genomic_DNA"/>
</dbReference>
<evidence type="ECO:0000259" key="4">
    <source>
        <dbReference type="PROSITE" id="PS50053"/>
    </source>
</evidence>